<dbReference type="GO" id="GO:0016491">
    <property type="term" value="F:oxidoreductase activity"/>
    <property type="evidence" value="ECO:0007669"/>
    <property type="project" value="UniProtKB-KW"/>
</dbReference>
<keyword evidence="2" id="KW-0560">Oxidoreductase</keyword>
<dbReference type="RefSeq" id="WP_065013653.1">
    <property type="nucleotide sequence ID" value="NZ_LZKJ01000060.1"/>
</dbReference>
<dbReference type="EMBL" id="LZKJ01000060">
    <property type="protein sequence ID" value="OBI49682.1"/>
    <property type="molecule type" value="Genomic_DNA"/>
</dbReference>
<evidence type="ECO:0000313" key="4">
    <source>
        <dbReference type="Proteomes" id="UP000093592"/>
    </source>
</evidence>
<evidence type="ECO:0000256" key="2">
    <source>
        <dbReference type="ARBA" id="ARBA00023002"/>
    </source>
</evidence>
<dbReference type="SUPFAM" id="SSF51735">
    <property type="entry name" value="NAD(P)-binding Rossmann-fold domains"/>
    <property type="match status" value="1"/>
</dbReference>
<dbReference type="PRINTS" id="PR00081">
    <property type="entry name" value="GDHRDH"/>
</dbReference>
<dbReference type="Gene3D" id="3.40.50.720">
    <property type="entry name" value="NAD(P)-binding Rossmann-like Domain"/>
    <property type="match status" value="1"/>
</dbReference>
<dbReference type="PANTHER" id="PTHR44196">
    <property type="entry name" value="DEHYDROGENASE/REDUCTASE SDR FAMILY MEMBER 7B"/>
    <property type="match status" value="1"/>
</dbReference>
<name>A0A1A2ZJN0_9MYCO</name>
<dbReference type="InterPro" id="IPR020904">
    <property type="entry name" value="Sc_DH/Rdtase_CS"/>
</dbReference>
<organism evidence="3 4">
    <name type="scientific">Mycobacterium kyorinense</name>
    <dbReference type="NCBI Taxonomy" id="487514"/>
    <lineage>
        <taxon>Bacteria</taxon>
        <taxon>Bacillati</taxon>
        <taxon>Actinomycetota</taxon>
        <taxon>Actinomycetes</taxon>
        <taxon>Mycobacteriales</taxon>
        <taxon>Mycobacteriaceae</taxon>
        <taxon>Mycobacterium</taxon>
    </lineage>
</organism>
<sequence length="263" mass="27647">MSLPKPDNQATVVVTGASSGIGTELARGLARRGYPLLLVARRRDRLDELADELRDQRSVGVDVMPLDLADGESRVSLAEHIANTPIAGLCNSAGFGTSGAFHTLPVERESEQITLNALALMELTHAALPGMVQRGAGAVLNIASIAAFQPLPGMAVYSATKAFVQTFSEAVHEGLHGTGVSCTVLCPGPVPTEWAQIADAEHVNVRIAQVSPREVAEEAIVGMLEGKRSVVPGIVPKVASMGGRFAPRSVLLPALRIVRQLRG</sequence>
<protein>
    <submittedName>
        <fullName evidence="3">Ketoacyl reductase</fullName>
    </submittedName>
</protein>
<dbReference type="GO" id="GO:0016020">
    <property type="term" value="C:membrane"/>
    <property type="evidence" value="ECO:0007669"/>
    <property type="project" value="TreeGrafter"/>
</dbReference>
<dbReference type="InterPro" id="IPR002347">
    <property type="entry name" value="SDR_fam"/>
</dbReference>
<comment type="similarity">
    <text evidence="1">Belongs to the short-chain dehydrogenases/reductases (SDR) family.</text>
</comment>
<comment type="caution">
    <text evidence="3">The sequence shown here is derived from an EMBL/GenBank/DDBJ whole genome shotgun (WGS) entry which is preliminary data.</text>
</comment>
<dbReference type="PANTHER" id="PTHR44196:SF2">
    <property type="entry name" value="SHORT-CHAIN DEHYDROGENASE-RELATED"/>
    <property type="match status" value="1"/>
</dbReference>
<dbReference type="AlphaFoldDB" id="A0A1A2ZJN0"/>
<dbReference type="PROSITE" id="PS00061">
    <property type="entry name" value="ADH_SHORT"/>
    <property type="match status" value="1"/>
</dbReference>
<dbReference type="Pfam" id="PF00106">
    <property type="entry name" value="adh_short"/>
    <property type="match status" value="1"/>
</dbReference>
<reference evidence="4" key="1">
    <citation type="submission" date="2016-06" db="EMBL/GenBank/DDBJ databases">
        <authorList>
            <person name="Sutton G."/>
            <person name="Brinkac L."/>
            <person name="Sanka R."/>
            <person name="Adams M."/>
            <person name="Lau E."/>
            <person name="Sam S."/>
            <person name="Sreng N."/>
            <person name="Him V."/>
            <person name="Kerleguer A."/>
            <person name="Cheng S."/>
        </authorList>
    </citation>
    <scope>NUCLEOTIDE SEQUENCE [LARGE SCALE GENOMIC DNA]</scope>
    <source>
        <strain evidence="4">E861</strain>
    </source>
</reference>
<dbReference type="Proteomes" id="UP000093592">
    <property type="component" value="Unassembled WGS sequence"/>
</dbReference>
<accession>A0A1A2ZJN0</accession>
<dbReference type="InterPro" id="IPR036291">
    <property type="entry name" value="NAD(P)-bd_dom_sf"/>
</dbReference>
<evidence type="ECO:0000313" key="3">
    <source>
        <dbReference type="EMBL" id="OBI49682.1"/>
    </source>
</evidence>
<dbReference type="PIRSF" id="PIRSF000126">
    <property type="entry name" value="11-beta-HSD1"/>
    <property type="match status" value="1"/>
</dbReference>
<gene>
    <name evidence="3" type="ORF">A5707_16540</name>
</gene>
<evidence type="ECO:0000256" key="1">
    <source>
        <dbReference type="ARBA" id="ARBA00006484"/>
    </source>
</evidence>
<proteinExistence type="inferred from homology"/>
<dbReference type="OrthoDB" id="9810734at2"/>